<dbReference type="OrthoDB" id="167534at2157"/>
<keyword evidence="4" id="KW-0808">Transferase</keyword>
<dbReference type="GO" id="GO:0016747">
    <property type="term" value="F:acyltransferase activity, transferring groups other than amino-acyl groups"/>
    <property type="evidence" value="ECO:0007669"/>
    <property type="project" value="InterPro"/>
</dbReference>
<sequence length="387" mass="41239">MQRVAIVGVGQSEFGELWDRGFRDIVLKAGSEALDDAGLEGKEIEAIYVGNMSGGRYLEQEHISALIADYSGLAELGIPATRVEAADASGGLALRQAFLAVASGVHDVVMAAGAEKVTDVGSEMTADIMSSTADREWEGFVGATIPALYAIMARKHFEKYGTTEEDLALVSVKNHRNGALNPKAQYRREIKVEDVLNSPKVAEPLKLLDCAPLSDGACAVILASEKVARQITDNPVFISASAQASDYLAIQNRRDITEMRAVRVASEKAYRMARVEPRDIDVVEVHDSFTIAEIMAYEDLGFAEKGKGAELIREGVTSLEGSLPVNTGGGLKACGHAVGATGIRQAIEITLQLRGEAGKRQVECERGLSLNIGGTGATAVVTIYERG</sequence>
<evidence type="ECO:0000313" key="5">
    <source>
        <dbReference type="Proteomes" id="UP000013307"/>
    </source>
</evidence>
<proteinExistence type="predicted"/>
<feature type="domain" description="Thiolase N-terminal" evidence="2">
    <location>
        <begin position="4"/>
        <end position="225"/>
    </location>
</feature>
<dbReference type="SUPFAM" id="SSF53901">
    <property type="entry name" value="Thiolase-like"/>
    <property type="match status" value="2"/>
</dbReference>
<dbReference type="CDD" id="cd00829">
    <property type="entry name" value="SCP-x_thiolase"/>
    <property type="match status" value="1"/>
</dbReference>
<accession>N0BEP1</accession>
<dbReference type="NCBIfam" id="NF004720">
    <property type="entry name" value="PRK06064.1"/>
    <property type="match status" value="1"/>
</dbReference>
<evidence type="ECO:0000256" key="1">
    <source>
        <dbReference type="ARBA" id="ARBA00023229"/>
    </source>
</evidence>
<evidence type="ECO:0000259" key="3">
    <source>
        <dbReference type="Pfam" id="PF22691"/>
    </source>
</evidence>
<dbReference type="RefSeq" id="WP_015590341.1">
    <property type="nucleotide sequence ID" value="NC_021169.1"/>
</dbReference>
<dbReference type="PANTHER" id="PTHR42870:SF6">
    <property type="entry name" value="ACETYL-COA C-ACYLTRANSFERASE"/>
    <property type="match status" value="1"/>
</dbReference>
<dbReference type="InterPro" id="IPR002155">
    <property type="entry name" value="Thiolase"/>
</dbReference>
<reference evidence="4 5" key="1">
    <citation type="journal article" date="2013" name="Genome Announc.">
        <title>Complete Genome Sequence of the Thermophilic and Facultatively Chemolithoautotrophic Sulfate Reducer Archaeoglobus sulfaticallidus Strain PM70-1T.</title>
        <authorList>
            <person name="Stokke R."/>
            <person name="Hocking W.P."/>
            <person name="Steinsbu B.O."/>
            <person name="Steen I.H."/>
        </authorList>
    </citation>
    <scope>NUCLEOTIDE SEQUENCE [LARGE SCALE GENOMIC DNA]</scope>
    <source>
        <strain evidence="4">PM70-1</strain>
    </source>
</reference>
<dbReference type="InterPro" id="IPR016039">
    <property type="entry name" value="Thiolase-like"/>
</dbReference>
<dbReference type="Pfam" id="PF00108">
    <property type="entry name" value="Thiolase_N"/>
    <property type="match status" value="1"/>
</dbReference>
<dbReference type="InterPro" id="IPR055140">
    <property type="entry name" value="Thiolase_C_2"/>
</dbReference>
<protein>
    <submittedName>
        <fullName evidence="4">Acetyl-CoA acetyltransferase</fullName>
    </submittedName>
</protein>
<evidence type="ECO:0000259" key="2">
    <source>
        <dbReference type="Pfam" id="PF00108"/>
    </source>
</evidence>
<dbReference type="InterPro" id="IPR020616">
    <property type="entry name" value="Thiolase_N"/>
</dbReference>
<evidence type="ECO:0000313" key="4">
    <source>
        <dbReference type="EMBL" id="AGK60742.1"/>
    </source>
</evidence>
<dbReference type="PANTHER" id="PTHR42870">
    <property type="entry name" value="ACETYL-COA C-ACETYLTRANSFERASE"/>
    <property type="match status" value="1"/>
</dbReference>
<dbReference type="GO" id="GO:0008299">
    <property type="term" value="P:isoprenoid biosynthetic process"/>
    <property type="evidence" value="ECO:0007669"/>
    <property type="project" value="UniProtKB-KW"/>
</dbReference>
<dbReference type="GeneID" id="15392369"/>
<keyword evidence="1" id="KW-0414">Isoprene biosynthesis</keyword>
<gene>
    <name evidence="4" type="ORF">Asulf_00728</name>
</gene>
<name>N0BEP1_9EURY</name>
<dbReference type="AlphaFoldDB" id="N0BEP1"/>
<organism evidence="4 5">
    <name type="scientific">Archaeoglobus sulfaticallidus PM70-1</name>
    <dbReference type="NCBI Taxonomy" id="387631"/>
    <lineage>
        <taxon>Archaea</taxon>
        <taxon>Methanobacteriati</taxon>
        <taxon>Methanobacteriota</taxon>
        <taxon>Archaeoglobi</taxon>
        <taxon>Archaeoglobales</taxon>
        <taxon>Archaeoglobaceae</taxon>
        <taxon>Archaeoglobus</taxon>
    </lineage>
</organism>
<feature type="domain" description="Thiolase C-terminal" evidence="3">
    <location>
        <begin position="242"/>
        <end position="386"/>
    </location>
</feature>
<dbReference type="Proteomes" id="UP000013307">
    <property type="component" value="Chromosome"/>
</dbReference>
<dbReference type="PIRSF" id="PIRSF000429">
    <property type="entry name" value="Ac-CoA_Ac_transf"/>
    <property type="match status" value="1"/>
</dbReference>
<dbReference type="EMBL" id="CP005290">
    <property type="protein sequence ID" value="AGK60742.1"/>
    <property type="molecule type" value="Genomic_DNA"/>
</dbReference>
<dbReference type="Gene3D" id="3.40.47.10">
    <property type="match status" value="1"/>
</dbReference>
<dbReference type="eggNOG" id="arCOG01278">
    <property type="taxonomic scope" value="Archaea"/>
</dbReference>
<dbReference type="Pfam" id="PF22691">
    <property type="entry name" value="Thiolase_C_1"/>
    <property type="match status" value="1"/>
</dbReference>
<dbReference type="STRING" id="387631.Asulf_00728"/>
<dbReference type="HOGENOM" id="CLU_035425_4_0_2"/>
<dbReference type="KEGG" id="ast:Asulf_00728"/>
<keyword evidence="5" id="KW-1185">Reference proteome</keyword>